<dbReference type="AlphaFoldDB" id="A0A8D8YD03"/>
<accession>A0A8D8YD03</accession>
<dbReference type="EMBL" id="HBUF01371738">
    <property type="protein sequence ID" value="CAG6726475.1"/>
    <property type="molecule type" value="Transcribed_RNA"/>
</dbReference>
<sequence>MRVHRVPYPLLYLHQGYNGHDHDTRLAQWQGQVQPDCTVRAQRTVRLATRPVQQTVHTVRRSPPVHWKRHGLVHRAGTQASPGQDCQSVCIDNNGAGTASVAWAQGF</sequence>
<proteinExistence type="predicted"/>
<protein>
    <submittedName>
        <fullName evidence="1">Uncharacterized protein</fullName>
    </submittedName>
</protein>
<name>A0A8D8YD03_9HEMI</name>
<evidence type="ECO:0000313" key="1">
    <source>
        <dbReference type="EMBL" id="CAG6726475.1"/>
    </source>
</evidence>
<reference evidence="1" key="1">
    <citation type="submission" date="2021-05" db="EMBL/GenBank/DDBJ databases">
        <authorList>
            <person name="Alioto T."/>
            <person name="Alioto T."/>
            <person name="Gomez Garrido J."/>
        </authorList>
    </citation>
    <scope>NUCLEOTIDE SEQUENCE</scope>
</reference>
<organism evidence="1">
    <name type="scientific">Cacopsylla melanoneura</name>
    <dbReference type="NCBI Taxonomy" id="428564"/>
    <lineage>
        <taxon>Eukaryota</taxon>
        <taxon>Metazoa</taxon>
        <taxon>Ecdysozoa</taxon>
        <taxon>Arthropoda</taxon>
        <taxon>Hexapoda</taxon>
        <taxon>Insecta</taxon>
        <taxon>Pterygota</taxon>
        <taxon>Neoptera</taxon>
        <taxon>Paraneoptera</taxon>
        <taxon>Hemiptera</taxon>
        <taxon>Sternorrhyncha</taxon>
        <taxon>Psylloidea</taxon>
        <taxon>Psyllidae</taxon>
        <taxon>Psyllinae</taxon>
        <taxon>Cacopsylla</taxon>
    </lineage>
</organism>